<evidence type="ECO:0000256" key="1">
    <source>
        <dbReference type="ARBA" id="ARBA00022649"/>
    </source>
</evidence>
<evidence type="ECO:0008006" key="4">
    <source>
        <dbReference type="Google" id="ProtNLM"/>
    </source>
</evidence>
<dbReference type="Gene3D" id="3.30.2310.20">
    <property type="entry name" value="RelE-like"/>
    <property type="match status" value="1"/>
</dbReference>
<reference evidence="2 3" key="1">
    <citation type="journal article" date="2013" name="Mar. Genomics">
        <title>Expression of sulfatases in Rhodopirellula baltica and the diversity of sulfatases in the genus Rhodopirellula.</title>
        <authorList>
            <person name="Wegner C.E."/>
            <person name="Richter-Heitmann T."/>
            <person name="Klindworth A."/>
            <person name="Klockow C."/>
            <person name="Richter M."/>
            <person name="Achstetter T."/>
            <person name="Glockner F.O."/>
            <person name="Harder J."/>
        </authorList>
    </citation>
    <scope>NUCLEOTIDE SEQUENCE [LARGE SCALE GENOMIC DNA]</scope>
    <source>
        <strain evidence="2 3">SH28</strain>
    </source>
</reference>
<proteinExistence type="predicted"/>
<keyword evidence="1" id="KW-1277">Toxin-antitoxin system</keyword>
<dbReference type="Pfam" id="PF05016">
    <property type="entry name" value="ParE_toxin"/>
    <property type="match status" value="1"/>
</dbReference>
<sequence>MAKHPDVGDTRPEFGDGIRSTYIGSYVIFFRQVEGFLEIVRVIRGEVDAPQI</sequence>
<dbReference type="EMBL" id="AMCW01000090">
    <property type="protein sequence ID" value="EKK01564.1"/>
    <property type="molecule type" value="Genomic_DNA"/>
</dbReference>
<evidence type="ECO:0000313" key="3">
    <source>
        <dbReference type="Proteomes" id="UP000007993"/>
    </source>
</evidence>
<organism evidence="2 3">
    <name type="scientific">Rhodopirellula baltica SH28</name>
    <dbReference type="NCBI Taxonomy" id="993517"/>
    <lineage>
        <taxon>Bacteria</taxon>
        <taxon>Pseudomonadati</taxon>
        <taxon>Planctomycetota</taxon>
        <taxon>Planctomycetia</taxon>
        <taxon>Pirellulales</taxon>
        <taxon>Pirellulaceae</taxon>
        <taxon>Rhodopirellula</taxon>
    </lineage>
</organism>
<comment type="caution">
    <text evidence="2">The sequence shown here is derived from an EMBL/GenBank/DDBJ whole genome shotgun (WGS) entry which is preliminary data.</text>
</comment>
<protein>
    <recommendedName>
        <fullName evidence="4">Plasmid stabilization system</fullName>
    </recommendedName>
</protein>
<gene>
    <name evidence="2" type="ORF">RBSH_03125</name>
</gene>
<dbReference type="Proteomes" id="UP000007993">
    <property type="component" value="Unassembled WGS sequence"/>
</dbReference>
<evidence type="ECO:0000313" key="2">
    <source>
        <dbReference type="EMBL" id="EKK01564.1"/>
    </source>
</evidence>
<accession>K5DFF9</accession>
<dbReference type="PATRIC" id="fig|993517.3.peg.3391"/>
<dbReference type="InterPro" id="IPR007712">
    <property type="entry name" value="RelE/ParE_toxin"/>
</dbReference>
<dbReference type="InterPro" id="IPR035093">
    <property type="entry name" value="RelE/ParE_toxin_dom_sf"/>
</dbReference>
<dbReference type="AlphaFoldDB" id="K5DFF9"/>
<name>K5DFF9_RHOBT</name>